<comment type="caution">
    <text evidence="12">The sequence shown here is derived from an EMBL/GenBank/DDBJ whole genome shotgun (WGS) entry which is preliminary data.</text>
</comment>
<feature type="region of interest" description="Disordered" evidence="7">
    <location>
        <begin position="2788"/>
        <end position="2818"/>
    </location>
</feature>
<keyword evidence="4 8" id="KW-1133">Transmembrane helix</keyword>
<feature type="transmembrane region" description="Helical" evidence="8">
    <location>
        <begin position="1100"/>
        <end position="1118"/>
    </location>
</feature>
<dbReference type="GO" id="GO:0042391">
    <property type="term" value="P:regulation of membrane potential"/>
    <property type="evidence" value="ECO:0007669"/>
    <property type="project" value="TreeGrafter"/>
</dbReference>
<feature type="transmembrane region" description="Helical" evidence="8">
    <location>
        <begin position="1919"/>
        <end position="1941"/>
    </location>
</feature>
<feature type="transmembrane region" description="Helical" evidence="8">
    <location>
        <begin position="2335"/>
        <end position="2353"/>
    </location>
</feature>
<feature type="compositionally biased region" description="Basic and acidic residues" evidence="7">
    <location>
        <begin position="3074"/>
        <end position="3090"/>
    </location>
</feature>
<feature type="compositionally biased region" description="Basic and acidic residues" evidence="7">
    <location>
        <begin position="2835"/>
        <end position="2847"/>
    </location>
</feature>
<feature type="transmembrane region" description="Helical" evidence="8">
    <location>
        <begin position="2432"/>
        <end position="2452"/>
    </location>
</feature>
<accession>A0AAD2DA54</accession>
<feature type="transmembrane region" description="Helical" evidence="8">
    <location>
        <begin position="2387"/>
        <end position="2405"/>
    </location>
</feature>
<feature type="compositionally biased region" description="Basic and acidic residues" evidence="7">
    <location>
        <begin position="53"/>
        <end position="68"/>
    </location>
</feature>
<feature type="compositionally biased region" description="Basic and acidic residues" evidence="7">
    <location>
        <begin position="80"/>
        <end position="96"/>
    </location>
</feature>
<feature type="transmembrane region" description="Helical" evidence="8">
    <location>
        <begin position="1546"/>
        <end position="1576"/>
    </location>
</feature>
<feature type="region of interest" description="Disordered" evidence="7">
    <location>
        <begin position="3013"/>
        <end position="3090"/>
    </location>
</feature>
<gene>
    <name evidence="12" type="ORF">ECRASSUSDP1_LOCUS28346</name>
</gene>
<organism evidence="12 13">
    <name type="scientific">Euplotes crassus</name>
    <dbReference type="NCBI Taxonomy" id="5936"/>
    <lineage>
        <taxon>Eukaryota</taxon>
        <taxon>Sar</taxon>
        <taxon>Alveolata</taxon>
        <taxon>Ciliophora</taxon>
        <taxon>Intramacronucleata</taxon>
        <taxon>Spirotrichea</taxon>
        <taxon>Hypotrichia</taxon>
        <taxon>Euplotida</taxon>
        <taxon>Euplotidae</taxon>
        <taxon>Moneuplotes</taxon>
    </lineage>
</organism>
<evidence type="ECO:0000313" key="12">
    <source>
        <dbReference type="EMBL" id="CAI2386722.1"/>
    </source>
</evidence>
<feature type="transmembrane region" description="Helical" evidence="8">
    <location>
        <begin position="564"/>
        <end position="584"/>
    </location>
</feature>
<feature type="transmembrane region" description="Helical" evidence="8">
    <location>
        <begin position="874"/>
        <end position="891"/>
    </location>
</feature>
<evidence type="ECO:0000259" key="11">
    <source>
        <dbReference type="Pfam" id="PF24874"/>
    </source>
</evidence>
<feature type="transmembrane region" description="Helical" evidence="8">
    <location>
        <begin position="1895"/>
        <end position="1913"/>
    </location>
</feature>
<comment type="similarity">
    <text evidence="2">Belongs to the PIEZO (TC 1.A.75) family.</text>
</comment>
<feature type="region of interest" description="Disordered" evidence="7">
    <location>
        <begin position="3151"/>
        <end position="3196"/>
    </location>
</feature>
<feature type="compositionally biased region" description="Basic and acidic residues" evidence="7">
    <location>
        <begin position="2855"/>
        <end position="2878"/>
    </location>
</feature>
<evidence type="ECO:0000256" key="4">
    <source>
        <dbReference type="ARBA" id="ARBA00022989"/>
    </source>
</evidence>
<feature type="transmembrane region" description="Helical" evidence="8">
    <location>
        <begin position="591"/>
        <end position="609"/>
    </location>
</feature>
<dbReference type="Pfam" id="PF24874">
    <property type="entry name" value="Piezo_THU9_anchor"/>
    <property type="match status" value="1"/>
</dbReference>
<evidence type="ECO:0000256" key="6">
    <source>
        <dbReference type="SAM" id="Coils"/>
    </source>
</evidence>
<feature type="transmembrane region" description="Helical" evidence="8">
    <location>
        <begin position="451"/>
        <end position="470"/>
    </location>
</feature>
<evidence type="ECO:0000313" key="13">
    <source>
        <dbReference type="Proteomes" id="UP001295684"/>
    </source>
</evidence>
<dbReference type="GO" id="GO:0071260">
    <property type="term" value="P:cellular response to mechanical stimulus"/>
    <property type="evidence" value="ECO:0007669"/>
    <property type="project" value="TreeGrafter"/>
</dbReference>
<feature type="region of interest" description="Disordered" evidence="7">
    <location>
        <begin position="1280"/>
        <end position="1308"/>
    </location>
</feature>
<feature type="compositionally biased region" description="Basic and acidic residues" evidence="7">
    <location>
        <begin position="28"/>
        <end position="42"/>
    </location>
</feature>
<comment type="subcellular location">
    <subcellularLocation>
        <location evidence="1">Membrane</location>
        <topology evidence="1">Multi-pass membrane protein</topology>
    </subcellularLocation>
</comment>
<feature type="compositionally biased region" description="Low complexity" evidence="7">
    <location>
        <begin position="2106"/>
        <end position="2118"/>
    </location>
</feature>
<feature type="transmembrane region" description="Helical" evidence="8">
    <location>
        <begin position="2544"/>
        <end position="2566"/>
    </location>
</feature>
<feature type="transmembrane region" description="Helical" evidence="8">
    <location>
        <begin position="898"/>
        <end position="918"/>
    </location>
</feature>
<feature type="transmembrane region" description="Helical" evidence="8">
    <location>
        <begin position="400"/>
        <end position="421"/>
    </location>
</feature>
<feature type="region of interest" description="Disordered" evidence="7">
    <location>
        <begin position="151"/>
        <end position="170"/>
    </location>
</feature>
<feature type="transmembrane region" description="Helical" evidence="8">
    <location>
        <begin position="689"/>
        <end position="710"/>
    </location>
</feature>
<dbReference type="InterPro" id="IPR027272">
    <property type="entry name" value="Piezo"/>
</dbReference>
<evidence type="ECO:0000256" key="5">
    <source>
        <dbReference type="ARBA" id="ARBA00023136"/>
    </source>
</evidence>
<keyword evidence="13" id="KW-1185">Reference proteome</keyword>
<feature type="compositionally biased region" description="Basic and acidic residues" evidence="7">
    <location>
        <begin position="2081"/>
        <end position="2099"/>
    </location>
</feature>
<feature type="transmembrane region" description="Helical" evidence="8">
    <location>
        <begin position="2008"/>
        <end position="2035"/>
    </location>
</feature>
<dbReference type="GO" id="GO:0050982">
    <property type="term" value="P:detection of mechanical stimulus"/>
    <property type="evidence" value="ECO:0007669"/>
    <property type="project" value="TreeGrafter"/>
</dbReference>
<sequence>MSSKRDRYRKFAARSTEQAASISGKSLKVKENKIMSKDDYKKRPVTINEESDEDKKTSPNREENKGSEDPFFFNPLLSKYPEHDSKEDEKPKLKDIDLFHRPSENPKLKKKLSTEATIKRRGSMRKNVFDNSLFTDNLALGDSLFMPNKLNRNKSTMPKKEMQFDDSSSEASDPEIKKLKRRAAICCKYTTECMLIIGILGASAIDFNVLSLMYFLGGLLMLLERINLSIKSRNEGQEAITNAFLISIPVLLMYKIISCLFIYGDFTKYQIIYSLKHFLEKNVLFLNFHSVSIYSGVVFIKENSFINLIITIIPEVFIGAFLIALNYVSSETLEPQYLNRHDFIEEKRLALGSTSFSILFILSIEYLSVVNISYIGVFFQFVVLYTVCIFAFKKDNRMRYIDFVCAFSMFLCAFQLILLFLNKIELIPTKEVEFIYFFIGAHQDKSKINTFMHATGALCVIVFGIIYLRARRIDYMKEISQPLDSPMMSPEGIPYNLKINESNHSPFLPEKDECLDETEDQEEKFFVWRIYDKIINAFTSEFVVLNLCRLGLCFWILRYNCIESIFVVIFLFHSTLVKSMIVFLPFVKYIYMPYMCVNVIVFYIINILYSKQGHYNTNIHNVKYGIIVFETPIIEFPLMLFVLLLVALLVKKMSSISEVLSVEDEHVMFQKKKAKAIKEMQNRNTILSAIYYLFYLSIEVLLLFILLMNVVSKVNLSNFCLNLYLVMYLIYPSLARKHIRKFLFVVEGFNLVNYVYAIFIASSDGSFFAGEVGNFIGIDSYDVYMRKYFNTIPTLRIVALIIVTMTVWNTLPTDVDEDIGDQSDFEGKLYKTLYSYSRCFTESIYLFISVIKKLTIWICYALIFLILIANDLSIKNWVAAILIAFIIYKHLSSGVYYLNYFATYAGFMFITTWMFQFLKFDIITDIFKLDDINHLPFHSEIWGYTVLSEKQLLFRVVALSAMLVLSVIGYRAIIAQSQKIPLFINLDDTESIKEMDESILYKTILEKREEIFWSTTSIFLPIINFIATFFHIPVIFVIMWQALYWKLSWMMILFIFFAIGPWYTLDIDRLQTKNKGKVRSLLYYSNIVVREQRYKKWKTLTLLCLLAWIIIFPSHKLLQLLNIKYRTQAIFFGEWSGLLYPGTNKNLIFSNYVSGYMIILCVLVIEKKLLECLDNENSGAVNSGSDQSASDIESHVMYKALKKEIDRREEQQKLKEKGKKKGTVVAFEGIDEDGKIEVKQQLKKILNDGLKTIKKGDKKNPVKSGLSSALKKSSLKIPECPDLKEETKKETRSPGHRSLDESDDQLEKEREADDSEFNLFFTENNPHRMENKRLLLFQYKIKFMRGAKIFIEESMTFALMICALYKDNILSLMYYWMAIKMILEKVDMHYRMKAITYVSIFTLVQYFLCLTNWNKNNSPQPLPIPFNPDIRGEHEYKDYISPPLELPWVDQMGITDIWKKYLMIDKNSDILHSLMIETILLCIGAIYFYTFSPYLYNIKKKELKNILKLKADVGKDRVFLDYVQSSSIFATVYKGMKSTLYNTCHIFLILILLVLTSQNSGVLAIGYLIFALFYLYKSLDLLMDKYWDYPDGIQKFKYYIISDCALCIIYQLPFFYLHYRENYFNSLQAFIGLESFWIEYSQSWNTRALVCMLLKFLALCFIHLQGKLFSTDDYSAHRQALSKKPFTRNKAKCMAYLHNNKKIKKEREIQIIKRSMKLKLELIQEQLGGTKFGHIAEGGLGFGETATPVETKKKPNPFVYDSSDSDNGMMGVPQLRNAVSSYDPELMQKEEKKLKKKLQELEKNEQGLELFQEFTEIEQKELSKLDTLTKIFLFLRRNITNPIISCDEVDIQYAVKDFQAGALHCQNRIERIGKKLVKSGREKKVLKGLTERKTMIFNIFSTFIYFLISNTAALSYMFMFLNCMCTGNLISLFYPLSVLMYALIEDPRPRSKYWSIILIYAEIVILFKFLIQQNALTVLTPGTLFVEIIDKFKIGFRVFDKKEYAKGIFGFIIWDILVALSVVLHQHFLVLIGLWKKRECDFESVSEGRKRLLHQERRAKYERNLKNTAKVPPTIMEDDKEYDKEDDKEEVKEETNEKPKRIRFASISSSDDVPSSEISQKARKKLGEFGKEVSMVIPKLKSIKDPDVRRVKPLRRTSSQNFPYGRLSDDTSELEEYKDHFSPNYFIHECDSDNDGGSIKSCDARMQYPTSEKYSEIELDPKNNSEEDLKYYREIDDEGIYGIQNALTIDHIKENPEIYKPKRKEDLQSLILENDFIRRVFPASKDEKPGYDFYNFGVIFQFLVVIYILFFFSQMTGEYEELSETFKFKRFRTEMIFFMFVQIMLILLDRFFYISNTFDQIKSDSDESGSEDINVLNSENRHNLLKLLIYYFLVILVHATVIWYFPLTGNYKISEQIYCDSNGPCNDLQDNIFLWGFYILYLGYFCMTALQFRYGLPEIRKGHFMYERVSFFYTQAFRFFFWIPFLFEVKTFIDWTFTKTSLKIWKWFTFETIYSEFYEAKIGEVMDKDRKIGELQSWFEKLTLGIPGILFCLGLILAPLIIFSSLNPIAELNLVKGAGIELNIELEEGKSLYNLFATTVANEIRNLTEEEFGLLNFRKYKELRISDHSLYQRVEMLPYSDRIWNLSPPAIRKMKEYFEKAMKTNSSEAAIALEYSFNRKYPSGPTKLYYKKRIMDLDNYPEIFKSFYEALNSTQCKPVYIKLDKIYPSVIHLTNEVEPEIIPIKFKTINIKIFCTSDPLIVGSTVKYWTMSIEDDLDIARRKLKEQEHNSEPKFSMKLPPGVTNDYEGFDEGNSERMGIFDYEPSNNQQIIESGAKDSDYGLEKSNENSSISKSETKEEIVKNQNEGSKDDQSKDMKLKVNLDESVITSSEYISKEPPVLTEIQSTTHPSNPPPSLNTTLSSLSMPLNTSISTSNTTSVSLEIPSSIKPTNRNLKKPLDLNQTLSSSSQGPLRDLHQAGEEINVSKDPKIMKITETKVVPEEDLMRLDLNYTKNGANSNDEKETSHEQNLSDSSSDLEDKEQAKAEQVQVQAENVDEEDDNIQNQADGSVEEEINKPTAEDESEDIHKQEEAPHVIDLDIPTIDKAPIINPAQIITGDSELWKKILNKQNEDEARHNLTSHKETISLAHADQISNEPKKVAPNPTPYAPEGLSDSKEMNEENFGEGAHQRKQVKDEADSAKQMGLVIYTLSDKITPGLLQYSVITFYVSVVFVASRVLRGYLWSDTSKIYLSDLPYPDELLIICEGVVISRMQKDIYREEELYLVLIDLIRSPEILKMITHPHLKPKTD</sequence>
<feature type="transmembrane region" description="Helical" evidence="8">
    <location>
        <begin position="1394"/>
        <end position="1413"/>
    </location>
</feature>
<feature type="transmembrane region" description="Helical" evidence="8">
    <location>
        <begin position="349"/>
        <end position="368"/>
    </location>
</feature>
<feature type="transmembrane region" description="Helical" evidence="8">
    <location>
        <begin position="1953"/>
        <end position="1971"/>
    </location>
</feature>
<feature type="domain" description="Piezo THU9 and anchor" evidence="11">
    <location>
        <begin position="2292"/>
        <end position="2564"/>
    </location>
</feature>
<dbReference type="InterPro" id="IPR056770">
    <property type="entry name" value="Piezo_THU9_anchor"/>
</dbReference>
<feature type="transmembrane region" description="Helical" evidence="8">
    <location>
        <begin position="283"/>
        <end position="300"/>
    </location>
</feature>
<feature type="compositionally biased region" description="Basic residues" evidence="7">
    <location>
        <begin position="1"/>
        <end position="12"/>
    </location>
</feature>
<dbReference type="GO" id="GO:0008381">
    <property type="term" value="F:mechanosensitive monoatomic ion channel activity"/>
    <property type="evidence" value="ECO:0007669"/>
    <property type="project" value="InterPro"/>
</dbReference>
<feature type="transmembrane region" description="Helical" evidence="8">
    <location>
        <begin position="195"/>
        <end position="223"/>
    </location>
</feature>
<dbReference type="EMBL" id="CAMPGE010029253">
    <property type="protein sequence ID" value="CAI2386722.1"/>
    <property type="molecule type" value="Genomic_DNA"/>
</dbReference>
<evidence type="ECO:0000256" key="1">
    <source>
        <dbReference type="ARBA" id="ARBA00004141"/>
    </source>
</evidence>
<evidence type="ECO:0000256" key="3">
    <source>
        <dbReference type="ARBA" id="ARBA00022692"/>
    </source>
</evidence>
<feature type="transmembrane region" description="Helical" evidence="8">
    <location>
        <begin position="624"/>
        <end position="650"/>
    </location>
</feature>
<keyword evidence="3 8" id="KW-0812">Transmembrane</keyword>
<evidence type="ECO:0000256" key="7">
    <source>
        <dbReference type="SAM" id="MobiDB-lite"/>
    </source>
</evidence>
<reference evidence="12" key="1">
    <citation type="submission" date="2023-07" db="EMBL/GenBank/DDBJ databases">
        <authorList>
            <consortium name="AG Swart"/>
            <person name="Singh M."/>
            <person name="Singh A."/>
            <person name="Seah K."/>
            <person name="Emmerich C."/>
        </authorList>
    </citation>
    <scope>NUCLEOTIDE SEQUENCE</scope>
    <source>
        <strain evidence="12">DP1</strain>
    </source>
</reference>
<feature type="transmembrane region" description="Helical" evidence="8">
    <location>
        <begin position="952"/>
        <end position="973"/>
    </location>
</feature>
<feature type="transmembrane region" description="Helical" evidence="8">
    <location>
        <begin position="1018"/>
        <end position="1041"/>
    </location>
</feature>
<feature type="transmembrane region" description="Helical" evidence="8">
    <location>
        <begin position="1147"/>
        <end position="1165"/>
    </location>
</feature>
<feature type="region of interest" description="Disordered" evidence="7">
    <location>
        <begin position="2835"/>
        <end position="2878"/>
    </location>
</feature>
<feature type="domain" description="Piezo transmembrane helical unit" evidence="10">
    <location>
        <begin position="1908"/>
        <end position="2036"/>
    </location>
</feature>
<feature type="transmembrane region" description="Helical" evidence="8">
    <location>
        <begin position="788"/>
        <end position="808"/>
    </location>
</feature>
<feature type="coiled-coil region" evidence="6">
    <location>
        <begin position="1784"/>
        <end position="1811"/>
    </location>
</feature>
<protein>
    <recommendedName>
        <fullName evidence="14">Piezo-type mechanosensitive ion channel component</fullName>
    </recommendedName>
</protein>
<feature type="compositionally biased region" description="Polar residues" evidence="7">
    <location>
        <begin position="15"/>
        <end position="24"/>
    </location>
</feature>
<dbReference type="InterPro" id="IPR031334">
    <property type="entry name" value="Piezo_cap_dom"/>
</dbReference>
<evidence type="ECO:0008006" key="14">
    <source>
        <dbReference type="Google" id="ProtNLM"/>
    </source>
</evidence>
<evidence type="ECO:0000256" key="2">
    <source>
        <dbReference type="ARBA" id="ARBA00007821"/>
    </source>
</evidence>
<dbReference type="Pfam" id="PF23188">
    <property type="entry name" value="THU_Piezo1"/>
    <property type="match status" value="1"/>
</dbReference>
<dbReference type="InterPro" id="IPR056768">
    <property type="entry name" value="THU_Piezo"/>
</dbReference>
<feature type="transmembrane region" description="Helical" evidence="8">
    <location>
        <begin position="2293"/>
        <end position="2315"/>
    </location>
</feature>
<keyword evidence="5 8" id="KW-0472">Membrane</keyword>
<dbReference type="PANTHER" id="PTHR13167">
    <property type="entry name" value="PIEZO-TYPE MECHANOSENSITIVE ION CHANNEL COMPONENT"/>
    <property type="match status" value="1"/>
</dbReference>
<feature type="region of interest" description="Disordered" evidence="7">
    <location>
        <begin position="2070"/>
        <end position="2118"/>
    </location>
</feature>
<feature type="domain" description="Piezo non-specific cation channel cap" evidence="9">
    <location>
        <begin position="2610"/>
        <end position="2783"/>
    </location>
</feature>
<feature type="transmembrane region" description="Helical" evidence="8">
    <location>
        <begin position="1596"/>
        <end position="1616"/>
    </location>
</feature>
<dbReference type="GO" id="GO:0005261">
    <property type="term" value="F:monoatomic cation channel activity"/>
    <property type="evidence" value="ECO:0007669"/>
    <property type="project" value="TreeGrafter"/>
</dbReference>
<dbReference type="Proteomes" id="UP001295684">
    <property type="component" value="Unassembled WGS sequence"/>
</dbReference>
<feature type="transmembrane region" description="Helical" evidence="8">
    <location>
        <begin position="716"/>
        <end position="735"/>
    </location>
</feature>
<evidence type="ECO:0000256" key="8">
    <source>
        <dbReference type="SAM" id="Phobius"/>
    </source>
</evidence>
<proteinExistence type="inferred from homology"/>
<feature type="transmembrane region" description="Helical" evidence="8">
    <location>
        <begin position="306"/>
        <end position="328"/>
    </location>
</feature>
<dbReference type="GO" id="GO:0016020">
    <property type="term" value="C:membrane"/>
    <property type="evidence" value="ECO:0007669"/>
    <property type="project" value="UniProtKB-SubCell"/>
</dbReference>
<feature type="transmembrane region" description="Helical" evidence="8">
    <location>
        <begin position="243"/>
        <end position="263"/>
    </location>
</feature>
<dbReference type="Pfam" id="PF12166">
    <property type="entry name" value="Piezo_cap"/>
    <property type="match status" value="2"/>
</dbReference>
<keyword evidence="6" id="KW-0175">Coiled coil</keyword>
<feature type="domain" description="Piezo non-specific cation channel cap" evidence="9">
    <location>
        <begin position="3195"/>
        <end position="3302"/>
    </location>
</feature>
<feature type="transmembrane region" description="Helical" evidence="8">
    <location>
        <begin position="374"/>
        <end position="393"/>
    </location>
</feature>
<name>A0AAD2DA54_EUPCR</name>
<evidence type="ECO:0000259" key="9">
    <source>
        <dbReference type="Pfam" id="PF12166"/>
    </source>
</evidence>
<feature type="transmembrane region" description="Helical" evidence="8">
    <location>
        <begin position="1470"/>
        <end position="1491"/>
    </location>
</feature>
<feature type="transmembrane region" description="Helical" evidence="8">
    <location>
        <begin position="1047"/>
        <end position="1065"/>
    </location>
</feature>
<evidence type="ECO:0000259" key="10">
    <source>
        <dbReference type="Pfam" id="PF23188"/>
    </source>
</evidence>
<dbReference type="PANTHER" id="PTHR13167:SF25">
    <property type="entry name" value="PIEZO-TYPE MECHANOSENSITIVE ION CHANNEL COMPONENT"/>
    <property type="match status" value="1"/>
</dbReference>
<feature type="region of interest" description="Disordered" evidence="7">
    <location>
        <begin position="1"/>
        <end position="96"/>
    </location>
</feature>